<dbReference type="AlphaFoldDB" id="A0AAW0YLF2"/>
<sequence>RCVNGYAGEEVPCICYPCWGGSYCQSYEDNYAPRFLVHAATAVVPENITGAVYRAWATDGDLGLTCPLGSEGPGRCPCAAVTYQLFAAPGDHRFALHQDTGVLTRNTSGATLLPGQTYAYKLMVQSLPKRERVQDLQYDILDLKIYVSPDYVKIIPWT</sequence>
<accession>A0AAW0YLF2</accession>
<feature type="non-terminal residue" evidence="1">
    <location>
        <position position="1"/>
    </location>
</feature>
<comment type="caution">
    <text evidence="1">The sequence shown here is derived from an EMBL/GenBank/DDBJ whole genome shotgun (WGS) entry which is preliminary data.</text>
</comment>
<name>A0AAW0YLF2_CHEQU</name>
<evidence type="ECO:0000313" key="2">
    <source>
        <dbReference type="Proteomes" id="UP001445076"/>
    </source>
</evidence>
<reference evidence="1 2" key="1">
    <citation type="journal article" date="2024" name="BMC Genomics">
        <title>Genome assembly of redclaw crayfish (Cherax quadricarinatus) provides insights into its immune adaptation and hypoxia tolerance.</title>
        <authorList>
            <person name="Liu Z."/>
            <person name="Zheng J."/>
            <person name="Li H."/>
            <person name="Fang K."/>
            <person name="Wang S."/>
            <person name="He J."/>
            <person name="Zhou D."/>
            <person name="Weng S."/>
            <person name="Chi M."/>
            <person name="Gu Z."/>
            <person name="He J."/>
            <person name="Li F."/>
            <person name="Wang M."/>
        </authorList>
    </citation>
    <scope>NUCLEOTIDE SEQUENCE [LARGE SCALE GENOMIC DNA]</scope>
    <source>
        <strain evidence="1">ZL_2023a</strain>
    </source>
</reference>
<gene>
    <name evidence="1" type="ORF">OTU49_006985</name>
</gene>
<dbReference type="EMBL" id="JARKIK010000004">
    <property type="protein sequence ID" value="KAK8752703.1"/>
    <property type="molecule type" value="Genomic_DNA"/>
</dbReference>
<evidence type="ECO:0000313" key="1">
    <source>
        <dbReference type="EMBL" id="KAK8752703.1"/>
    </source>
</evidence>
<dbReference type="CDD" id="cd11304">
    <property type="entry name" value="Cadherin_repeat"/>
    <property type="match status" value="1"/>
</dbReference>
<organism evidence="1 2">
    <name type="scientific">Cherax quadricarinatus</name>
    <name type="common">Australian red claw crayfish</name>
    <dbReference type="NCBI Taxonomy" id="27406"/>
    <lineage>
        <taxon>Eukaryota</taxon>
        <taxon>Metazoa</taxon>
        <taxon>Ecdysozoa</taxon>
        <taxon>Arthropoda</taxon>
        <taxon>Crustacea</taxon>
        <taxon>Multicrustacea</taxon>
        <taxon>Malacostraca</taxon>
        <taxon>Eumalacostraca</taxon>
        <taxon>Eucarida</taxon>
        <taxon>Decapoda</taxon>
        <taxon>Pleocyemata</taxon>
        <taxon>Astacidea</taxon>
        <taxon>Parastacoidea</taxon>
        <taxon>Parastacidae</taxon>
        <taxon>Cherax</taxon>
    </lineage>
</organism>
<dbReference type="Proteomes" id="UP001445076">
    <property type="component" value="Unassembled WGS sequence"/>
</dbReference>
<protein>
    <submittedName>
        <fullName evidence="1">Uncharacterized protein</fullName>
    </submittedName>
</protein>
<proteinExistence type="predicted"/>
<keyword evidence="2" id="KW-1185">Reference proteome</keyword>